<protein>
    <submittedName>
        <fullName evidence="3">Prepilin-type N-terminal cleavage/methylation domain-containing protein</fullName>
    </submittedName>
</protein>
<dbReference type="PANTHER" id="PTHR30093">
    <property type="entry name" value="GENERAL SECRETION PATHWAY PROTEIN G"/>
    <property type="match status" value="1"/>
</dbReference>
<comment type="caution">
    <text evidence="3">The sequence shown here is derived from an EMBL/GenBank/DDBJ whole genome shotgun (WGS) entry which is preliminary data.</text>
</comment>
<keyword evidence="2" id="KW-0472">Membrane</keyword>
<dbReference type="Gene3D" id="3.30.700.10">
    <property type="entry name" value="Glycoprotein, Type 4 Pilin"/>
    <property type="match status" value="1"/>
</dbReference>
<dbReference type="PANTHER" id="PTHR30093:SF47">
    <property type="entry name" value="TYPE IV PILUS NON-CORE MINOR PILIN PILE"/>
    <property type="match status" value="1"/>
</dbReference>
<dbReference type="NCBIfam" id="TIGR02532">
    <property type="entry name" value="IV_pilin_GFxxxE"/>
    <property type="match status" value="1"/>
</dbReference>
<dbReference type="InterPro" id="IPR031982">
    <property type="entry name" value="PilE-like"/>
</dbReference>
<sequence length="128" mass="14131">MNKARFRAANHGWSLVELMIALAIVGILGAIAVPSYLENIRESRRMEAKNELLQLKLRQESYRLDNNAYATSAQLGMPASDYYTFSVTGASATQFSLVATAKNEQVKDVNCKVLTIDQSSNKTPAACW</sequence>
<dbReference type="Pfam" id="PF16732">
    <property type="entry name" value="ComP_DUS"/>
    <property type="match status" value="1"/>
</dbReference>
<keyword evidence="2" id="KW-0812">Transmembrane</keyword>
<keyword evidence="1" id="KW-0488">Methylation</keyword>
<gene>
    <name evidence="3" type="ORF">OCL06_14110</name>
</gene>
<dbReference type="InterPro" id="IPR045584">
    <property type="entry name" value="Pilin-like"/>
</dbReference>
<keyword evidence="4" id="KW-1185">Reference proteome</keyword>
<accession>A0ABT2VS44</accession>
<keyword evidence="2" id="KW-1133">Transmembrane helix</keyword>
<reference evidence="4" key="1">
    <citation type="submission" date="2023-07" db="EMBL/GenBank/DDBJ databases">
        <title>Study on multiphase classification of strain Alteromonas salexigens isolated from the Yellow Sea.</title>
        <authorList>
            <person name="Sun L."/>
        </authorList>
    </citation>
    <scope>NUCLEOTIDE SEQUENCE [LARGE SCALE GENOMIC DNA]</scope>
    <source>
        <strain evidence="4">ASW11-19</strain>
    </source>
</reference>
<evidence type="ECO:0000313" key="4">
    <source>
        <dbReference type="Proteomes" id="UP001209257"/>
    </source>
</evidence>
<dbReference type="RefSeq" id="WP_262995650.1">
    <property type="nucleotide sequence ID" value="NZ_JAOTJC010000012.1"/>
</dbReference>
<dbReference type="Pfam" id="PF07963">
    <property type="entry name" value="N_methyl"/>
    <property type="match status" value="1"/>
</dbReference>
<dbReference type="InterPro" id="IPR000983">
    <property type="entry name" value="Bac_GSPG_pilin"/>
</dbReference>
<dbReference type="InterPro" id="IPR012902">
    <property type="entry name" value="N_methyl_site"/>
</dbReference>
<proteinExistence type="predicted"/>
<organism evidence="3 4">
    <name type="scientific">Alteromonas salexigens</name>
    <dbReference type="NCBI Taxonomy" id="2982530"/>
    <lineage>
        <taxon>Bacteria</taxon>
        <taxon>Pseudomonadati</taxon>
        <taxon>Pseudomonadota</taxon>
        <taxon>Gammaproteobacteria</taxon>
        <taxon>Alteromonadales</taxon>
        <taxon>Alteromonadaceae</taxon>
        <taxon>Alteromonas/Salinimonas group</taxon>
        <taxon>Alteromonas</taxon>
    </lineage>
</organism>
<evidence type="ECO:0000313" key="3">
    <source>
        <dbReference type="EMBL" id="MCU7555722.1"/>
    </source>
</evidence>
<dbReference type="EMBL" id="JAOTJC010000012">
    <property type="protein sequence ID" value="MCU7555722.1"/>
    <property type="molecule type" value="Genomic_DNA"/>
</dbReference>
<dbReference type="SUPFAM" id="SSF54523">
    <property type="entry name" value="Pili subunits"/>
    <property type="match status" value="1"/>
</dbReference>
<feature type="transmembrane region" description="Helical" evidence="2">
    <location>
        <begin position="12"/>
        <end position="37"/>
    </location>
</feature>
<evidence type="ECO:0000256" key="2">
    <source>
        <dbReference type="SAM" id="Phobius"/>
    </source>
</evidence>
<dbReference type="PRINTS" id="PR00813">
    <property type="entry name" value="BCTERIALGSPG"/>
</dbReference>
<dbReference type="Proteomes" id="UP001209257">
    <property type="component" value="Unassembled WGS sequence"/>
</dbReference>
<evidence type="ECO:0000256" key="1">
    <source>
        <dbReference type="ARBA" id="ARBA00022481"/>
    </source>
</evidence>
<name>A0ABT2VS44_9ALTE</name>